<feature type="transmembrane region" description="Helical" evidence="1">
    <location>
        <begin position="109"/>
        <end position="134"/>
    </location>
</feature>
<keyword evidence="1" id="KW-0812">Transmembrane</keyword>
<keyword evidence="1" id="KW-0472">Membrane</keyword>
<dbReference type="STRING" id="39492.ERS852540_01872"/>
<feature type="transmembrane region" description="Helical" evidence="1">
    <location>
        <begin position="78"/>
        <end position="97"/>
    </location>
</feature>
<sequence length="181" mass="20463">MKLWQIICLIGLLLIIVFNPKIQLTRIFVEQFKVYKNDKTHKISMFDILSFLIAPICISILTSVSLPYEKVATSAGTIMTVFSIVATLLLSFLALLVDKSTTNQKEKEVIDQTFVTISVDIVYSIFVVMLFVLPDFIEFTDIIEKIFVGVVAFLIIKILLNVFMILKRVHAILSNAGNSKK</sequence>
<proteinExistence type="predicted"/>
<feature type="transmembrane region" description="Helical" evidence="1">
    <location>
        <begin position="45"/>
        <end position="66"/>
    </location>
</feature>
<accession>A0A174ZZK7</accession>
<evidence type="ECO:0000256" key="1">
    <source>
        <dbReference type="SAM" id="Phobius"/>
    </source>
</evidence>
<name>A0A174ZZK7_9FIRM</name>
<gene>
    <name evidence="2" type="ORF">ERS852540_01872</name>
</gene>
<protein>
    <submittedName>
        <fullName evidence="2">Uncharacterized protein</fullName>
    </submittedName>
</protein>
<dbReference type="EMBL" id="CZBY01000016">
    <property type="protein sequence ID" value="CUQ89221.1"/>
    <property type="molecule type" value="Genomic_DNA"/>
</dbReference>
<feature type="transmembrane region" description="Helical" evidence="1">
    <location>
        <begin position="146"/>
        <end position="166"/>
    </location>
</feature>
<organism evidence="2 3">
    <name type="scientific">[Eubacterium] siraeum</name>
    <dbReference type="NCBI Taxonomy" id="39492"/>
    <lineage>
        <taxon>Bacteria</taxon>
        <taxon>Bacillati</taxon>
        <taxon>Bacillota</taxon>
        <taxon>Clostridia</taxon>
        <taxon>Eubacteriales</taxon>
        <taxon>Oscillospiraceae</taxon>
        <taxon>Oscillospiraceae incertae sedis</taxon>
    </lineage>
</organism>
<dbReference type="AlphaFoldDB" id="A0A174ZZK7"/>
<dbReference type="Proteomes" id="UP000095662">
    <property type="component" value="Unassembled WGS sequence"/>
</dbReference>
<evidence type="ECO:0000313" key="2">
    <source>
        <dbReference type="EMBL" id="CUQ89221.1"/>
    </source>
</evidence>
<feature type="transmembrane region" description="Helical" evidence="1">
    <location>
        <begin position="6"/>
        <end position="24"/>
    </location>
</feature>
<keyword evidence="1" id="KW-1133">Transmembrane helix</keyword>
<reference evidence="2 3" key="1">
    <citation type="submission" date="2015-09" db="EMBL/GenBank/DDBJ databases">
        <authorList>
            <consortium name="Pathogen Informatics"/>
        </authorList>
    </citation>
    <scope>NUCLEOTIDE SEQUENCE [LARGE SCALE GENOMIC DNA]</scope>
    <source>
        <strain evidence="2 3">2789STDY5834928</strain>
    </source>
</reference>
<evidence type="ECO:0000313" key="3">
    <source>
        <dbReference type="Proteomes" id="UP000095662"/>
    </source>
</evidence>